<reference evidence="1" key="1">
    <citation type="submission" date="2020-04" db="EMBL/GenBank/DDBJ databases">
        <authorList>
            <person name="Chiriac C."/>
            <person name="Salcher M."/>
            <person name="Ghai R."/>
            <person name="Kavagutti S V."/>
        </authorList>
    </citation>
    <scope>NUCLEOTIDE SEQUENCE</scope>
</reference>
<protein>
    <submittedName>
        <fullName evidence="1">Uncharacterized protein</fullName>
    </submittedName>
</protein>
<dbReference type="EMBL" id="LR796771">
    <property type="protein sequence ID" value="CAB4165497.1"/>
    <property type="molecule type" value="Genomic_DNA"/>
</dbReference>
<sequence>MGWANKLLGWTDSVGAEVNSEGALYTVNIDSSGTHYTVATKTATIAAAAAAGATVFAMRLDPGAGAKRAWIDSMTLRWTTITAFTTAITAGRSLVITRGTGAAASGGTAIASATKKDSSYASSEFDSSLGGDMRVASTGALTVTGITFESVNLAEMTLTHVGAAGAYYETIYEISVRNHPVELVAGEVLAVRVGASTMDAAGTWQLGVEVNWRESDVEG</sequence>
<organism evidence="1">
    <name type="scientific">uncultured Caudovirales phage</name>
    <dbReference type="NCBI Taxonomy" id="2100421"/>
    <lineage>
        <taxon>Viruses</taxon>
        <taxon>Duplodnaviria</taxon>
        <taxon>Heunggongvirae</taxon>
        <taxon>Uroviricota</taxon>
        <taxon>Caudoviricetes</taxon>
        <taxon>Peduoviridae</taxon>
        <taxon>Maltschvirus</taxon>
        <taxon>Maltschvirus maltsch</taxon>
    </lineage>
</organism>
<gene>
    <name evidence="1" type="ORF">UFOVP820_59</name>
</gene>
<evidence type="ECO:0000313" key="1">
    <source>
        <dbReference type="EMBL" id="CAB4165497.1"/>
    </source>
</evidence>
<proteinExistence type="predicted"/>
<accession>A0A6J5P2J9</accession>
<name>A0A6J5P2J9_9CAUD</name>